<dbReference type="EMBL" id="JACAZI010000033">
    <property type="protein sequence ID" value="KAF7330437.1"/>
    <property type="molecule type" value="Genomic_DNA"/>
</dbReference>
<dbReference type="AlphaFoldDB" id="A0A8H6WXF1"/>
<feature type="region of interest" description="Disordered" evidence="1">
    <location>
        <begin position="172"/>
        <end position="229"/>
    </location>
</feature>
<feature type="region of interest" description="Disordered" evidence="1">
    <location>
        <begin position="50"/>
        <end position="69"/>
    </location>
</feature>
<accession>A0A8H6WXF1</accession>
<dbReference type="OrthoDB" id="3218262at2759"/>
<comment type="caution">
    <text evidence="2">The sequence shown here is derived from an EMBL/GenBank/DDBJ whole genome shotgun (WGS) entry which is preliminary data.</text>
</comment>
<organism evidence="2 3">
    <name type="scientific">Mycena venus</name>
    <dbReference type="NCBI Taxonomy" id="2733690"/>
    <lineage>
        <taxon>Eukaryota</taxon>
        <taxon>Fungi</taxon>
        <taxon>Dikarya</taxon>
        <taxon>Basidiomycota</taxon>
        <taxon>Agaricomycotina</taxon>
        <taxon>Agaricomycetes</taxon>
        <taxon>Agaricomycetidae</taxon>
        <taxon>Agaricales</taxon>
        <taxon>Marasmiineae</taxon>
        <taxon>Mycenaceae</taxon>
        <taxon>Mycena</taxon>
    </lineage>
</organism>
<gene>
    <name evidence="2" type="ORF">MVEN_02482500</name>
</gene>
<reference evidence="2" key="1">
    <citation type="submission" date="2020-05" db="EMBL/GenBank/DDBJ databases">
        <title>Mycena genomes resolve the evolution of fungal bioluminescence.</title>
        <authorList>
            <person name="Tsai I.J."/>
        </authorList>
    </citation>
    <scope>NUCLEOTIDE SEQUENCE</scope>
    <source>
        <strain evidence="2">CCC161011</strain>
    </source>
</reference>
<feature type="region of interest" description="Disordered" evidence="1">
    <location>
        <begin position="17"/>
        <end position="36"/>
    </location>
</feature>
<evidence type="ECO:0000313" key="2">
    <source>
        <dbReference type="EMBL" id="KAF7330437.1"/>
    </source>
</evidence>
<evidence type="ECO:0000313" key="3">
    <source>
        <dbReference type="Proteomes" id="UP000620124"/>
    </source>
</evidence>
<feature type="compositionally biased region" description="Low complexity" evidence="1">
    <location>
        <begin position="18"/>
        <end position="32"/>
    </location>
</feature>
<proteinExistence type="predicted"/>
<sequence length="229" mass="25477">MANKRVVKTLYTAKFYESPSSSESTHPPSSKPQQPSAYLEKLFHAHVALNQMEEVPSSRPNSPDQAHTDRVEALRQKVVDAYNATNGNPASGKWGLLANLLRTGSAKGKYRYVNTRTDAVPPQPGPEGWLLAENEEEWLAWENARKLEQPLLNKKRKEEQLLKEKVETWKRDIADVDDVMPDASPTLEVPEPSLPSKSKKSAPASDEIKSPSKTATTTPRAHRILAFAA</sequence>
<dbReference type="Proteomes" id="UP000620124">
    <property type="component" value="Unassembled WGS sequence"/>
</dbReference>
<name>A0A8H6WXF1_9AGAR</name>
<evidence type="ECO:0000256" key="1">
    <source>
        <dbReference type="SAM" id="MobiDB-lite"/>
    </source>
</evidence>
<protein>
    <submittedName>
        <fullName evidence="2">Uncharacterized protein</fullName>
    </submittedName>
</protein>
<keyword evidence="3" id="KW-1185">Reference proteome</keyword>